<reference evidence="3" key="1">
    <citation type="journal article" date="2019" name="Int. J. Syst. Evol. Microbiol.">
        <title>The Global Catalogue of Microorganisms (GCM) 10K type strain sequencing project: providing services to taxonomists for standard genome sequencing and annotation.</title>
        <authorList>
            <consortium name="The Broad Institute Genomics Platform"/>
            <consortium name="The Broad Institute Genome Sequencing Center for Infectious Disease"/>
            <person name="Wu L."/>
            <person name="Ma J."/>
        </authorList>
    </citation>
    <scope>NUCLEOTIDE SEQUENCE [LARGE SCALE GENOMIC DNA]</scope>
    <source>
        <strain evidence="3">JCM 17342</strain>
    </source>
</reference>
<dbReference type="EMBL" id="BAABAL010000009">
    <property type="protein sequence ID" value="GAA4008832.1"/>
    <property type="molecule type" value="Genomic_DNA"/>
</dbReference>
<dbReference type="InterPro" id="IPR025680">
    <property type="entry name" value="DddI"/>
</dbReference>
<feature type="region of interest" description="Disordered" evidence="1">
    <location>
        <begin position="169"/>
        <end position="190"/>
    </location>
</feature>
<comment type="caution">
    <text evidence="2">The sequence shown here is derived from an EMBL/GenBank/DDBJ whole genome shotgun (WGS) entry which is preliminary data.</text>
</comment>
<dbReference type="Proteomes" id="UP001501747">
    <property type="component" value="Unassembled WGS sequence"/>
</dbReference>
<feature type="compositionally biased region" description="Low complexity" evidence="1">
    <location>
        <begin position="95"/>
        <end position="105"/>
    </location>
</feature>
<dbReference type="Pfam" id="PF14430">
    <property type="entry name" value="Imm1"/>
    <property type="match status" value="1"/>
</dbReference>
<keyword evidence="3" id="KW-1185">Reference proteome</keyword>
<evidence type="ECO:0008006" key="4">
    <source>
        <dbReference type="Google" id="ProtNLM"/>
    </source>
</evidence>
<sequence>MSTSSVGAVAARIDDVRSTLGESLAALGQVEEQLEEYASTLAALGEGSTAEDLRDATALAVTAREDLLRVFQMGTDADKSLERFRTRLAGGGGASAAPVARTATPTPTPTPAPKPDLEVEAAVERARNGDQTPVQPDKNEKQDQRRYVQVDVDYERKVGALYYVGPREEEDGAEVGSWATKGKAREEGAPPLYVDRAAKREFPHNAGVPLDKLREALAEFRSTGRRPRCVDWQDHA</sequence>
<dbReference type="RefSeq" id="WP_344875742.1">
    <property type="nucleotide sequence ID" value="NZ_BAABAL010000009.1"/>
</dbReference>
<name>A0ABP7S9P7_9PSEU</name>
<evidence type="ECO:0000313" key="3">
    <source>
        <dbReference type="Proteomes" id="UP001501747"/>
    </source>
</evidence>
<protein>
    <recommendedName>
        <fullName evidence="4">Immunity protein Imm1</fullName>
    </recommendedName>
</protein>
<feature type="compositionally biased region" description="Basic and acidic residues" evidence="1">
    <location>
        <begin position="137"/>
        <end position="149"/>
    </location>
</feature>
<evidence type="ECO:0000256" key="1">
    <source>
        <dbReference type="SAM" id="MobiDB-lite"/>
    </source>
</evidence>
<proteinExistence type="predicted"/>
<organism evidence="2 3">
    <name type="scientific">Allokutzneria multivorans</name>
    <dbReference type="NCBI Taxonomy" id="1142134"/>
    <lineage>
        <taxon>Bacteria</taxon>
        <taxon>Bacillati</taxon>
        <taxon>Actinomycetota</taxon>
        <taxon>Actinomycetes</taxon>
        <taxon>Pseudonocardiales</taxon>
        <taxon>Pseudonocardiaceae</taxon>
        <taxon>Allokutzneria</taxon>
    </lineage>
</organism>
<gene>
    <name evidence="2" type="ORF">GCM10022247_33810</name>
</gene>
<feature type="region of interest" description="Disordered" evidence="1">
    <location>
        <begin position="89"/>
        <end position="149"/>
    </location>
</feature>
<evidence type="ECO:0000313" key="2">
    <source>
        <dbReference type="EMBL" id="GAA4008832.1"/>
    </source>
</evidence>
<accession>A0ABP7S9P7</accession>